<evidence type="ECO:0000259" key="6">
    <source>
        <dbReference type="PROSITE" id="PS50110"/>
    </source>
</evidence>
<dbReference type="InterPro" id="IPR000792">
    <property type="entry name" value="Tscrpt_reg_LuxR_C"/>
</dbReference>
<dbReference type="Pfam" id="PF00072">
    <property type="entry name" value="Response_reg"/>
    <property type="match status" value="1"/>
</dbReference>
<keyword evidence="1" id="KW-0805">Transcription regulation</keyword>
<evidence type="ECO:0000256" key="3">
    <source>
        <dbReference type="ARBA" id="ARBA00023163"/>
    </source>
</evidence>
<gene>
    <name evidence="7" type="ORF">AO703_11435</name>
</gene>
<dbReference type="GO" id="GO:0006355">
    <property type="term" value="P:regulation of DNA-templated transcription"/>
    <property type="evidence" value="ECO:0007669"/>
    <property type="project" value="InterPro"/>
</dbReference>
<dbReference type="InterPro" id="IPR016032">
    <property type="entry name" value="Sig_transdc_resp-reg_C-effctor"/>
</dbReference>
<evidence type="ECO:0000313" key="8">
    <source>
        <dbReference type="Proteomes" id="UP000069162"/>
    </source>
</evidence>
<accession>A0A806X594</accession>
<evidence type="ECO:0000256" key="1">
    <source>
        <dbReference type="ARBA" id="ARBA00023015"/>
    </source>
</evidence>
<name>A0A806X594_9ENTR</name>
<dbReference type="InterPro" id="IPR036388">
    <property type="entry name" value="WH-like_DNA-bd_sf"/>
</dbReference>
<evidence type="ECO:0000256" key="2">
    <source>
        <dbReference type="ARBA" id="ARBA00023125"/>
    </source>
</evidence>
<feature type="modified residue" description="4-aspartylphosphate" evidence="4">
    <location>
        <position position="50"/>
    </location>
</feature>
<keyword evidence="4" id="KW-0597">Phosphoprotein</keyword>
<dbReference type="PROSITE" id="PS50110">
    <property type="entry name" value="RESPONSE_REGULATORY"/>
    <property type="match status" value="1"/>
</dbReference>
<keyword evidence="2" id="KW-0238">DNA-binding</keyword>
<feature type="domain" description="HTH luxR-type" evidence="5">
    <location>
        <begin position="127"/>
        <end position="192"/>
    </location>
</feature>
<feature type="domain" description="Response regulatory" evidence="6">
    <location>
        <begin position="1"/>
        <end position="115"/>
    </location>
</feature>
<protein>
    <submittedName>
        <fullName evidence="7">Two-component system response regulator</fullName>
    </submittedName>
</protein>
<evidence type="ECO:0000259" key="5">
    <source>
        <dbReference type="PROSITE" id="PS50043"/>
    </source>
</evidence>
<dbReference type="NCBIfam" id="NF040749">
    <property type="entry name" value="tetrathio_RR"/>
    <property type="match status" value="1"/>
</dbReference>
<dbReference type="SMART" id="SM00448">
    <property type="entry name" value="REC"/>
    <property type="match status" value="1"/>
</dbReference>
<dbReference type="PROSITE" id="PS00622">
    <property type="entry name" value="HTH_LUXR_1"/>
    <property type="match status" value="1"/>
</dbReference>
<dbReference type="Pfam" id="PF00196">
    <property type="entry name" value="GerE"/>
    <property type="match status" value="1"/>
</dbReference>
<sequence length="199" mass="21812">MIHLVDDDEAVTDACRFLLAAMGYEVQCWNNSGAFLAQAGLHQEGVALLDMRMPPPDGHAIFAHLRRERSTLAVVFLTGHGDVGMAVEEMKLGAVDFLQKPVAQEPLRAAIARGYQHSRQRLETAQVRQRYASLTAKEKQVAGLVVSGSMNKDIADKLSVSLRTVEVHRARVMDKMAAASLAVLVSQLDKLRDDDAHPT</sequence>
<dbReference type="CDD" id="cd06170">
    <property type="entry name" value="LuxR_C_like"/>
    <property type="match status" value="1"/>
</dbReference>
<dbReference type="PROSITE" id="PS50043">
    <property type="entry name" value="HTH_LUXR_2"/>
    <property type="match status" value="1"/>
</dbReference>
<dbReference type="InterPro" id="IPR011006">
    <property type="entry name" value="CheY-like_superfamily"/>
</dbReference>
<dbReference type="SUPFAM" id="SSF46894">
    <property type="entry name" value="C-terminal effector domain of the bipartite response regulators"/>
    <property type="match status" value="1"/>
</dbReference>
<dbReference type="GO" id="GO:0003677">
    <property type="term" value="F:DNA binding"/>
    <property type="evidence" value="ECO:0007669"/>
    <property type="project" value="UniProtKB-KW"/>
</dbReference>
<dbReference type="InterPro" id="IPR001789">
    <property type="entry name" value="Sig_transdc_resp-reg_receiver"/>
</dbReference>
<dbReference type="AlphaFoldDB" id="A0A806X594"/>
<organism evidence="7 8">
    <name type="scientific">[Enterobacter] lignolyticus</name>
    <dbReference type="NCBI Taxonomy" id="1334193"/>
    <lineage>
        <taxon>Bacteria</taxon>
        <taxon>Pseudomonadati</taxon>
        <taxon>Pseudomonadota</taxon>
        <taxon>Gammaproteobacteria</taxon>
        <taxon>Enterobacterales</taxon>
        <taxon>Enterobacteriaceae</taxon>
        <taxon>Pluralibacter</taxon>
    </lineage>
</organism>
<dbReference type="PANTHER" id="PTHR44688">
    <property type="entry name" value="DNA-BINDING TRANSCRIPTIONAL ACTIVATOR DEVR_DOSR"/>
    <property type="match status" value="1"/>
</dbReference>
<reference evidence="8" key="1">
    <citation type="submission" date="2015-10" db="EMBL/GenBank/DDBJ databases">
        <title>Complete Genome Sequencing of Klebsiella sp. strain G5.</title>
        <authorList>
            <person name="Chan K.-G."/>
            <person name="Chen J.-W."/>
        </authorList>
    </citation>
    <scope>NUCLEOTIDE SEQUENCE [LARGE SCALE GENOMIC DNA]</scope>
    <source>
        <strain evidence="8">G5</strain>
    </source>
</reference>
<dbReference type="PRINTS" id="PR00038">
    <property type="entry name" value="HTHLUXR"/>
</dbReference>
<dbReference type="GO" id="GO:0000160">
    <property type="term" value="P:phosphorelay signal transduction system"/>
    <property type="evidence" value="ECO:0007669"/>
    <property type="project" value="InterPro"/>
</dbReference>
<evidence type="ECO:0000313" key="7">
    <source>
        <dbReference type="EMBL" id="ALR76884.1"/>
    </source>
</evidence>
<proteinExistence type="predicted"/>
<evidence type="ECO:0000256" key="4">
    <source>
        <dbReference type="PROSITE-ProRule" id="PRU00169"/>
    </source>
</evidence>
<dbReference type="EMBL" id="CP012871">
    <property type="protein sequence ID" value="ALR76884.1"/>
    <property type="molecule type" value="Genomic_DNA"/>
</dbReference>
<dbReference type="PANTHER" id="PTHR44688:SF16">
    <property type="entry name" value="DNA-BINDING TRANSCRIPTIONAL ACTIVATOR DEVR_DOSR"/>
    <property type="match status" value="1"/>
</dbReference>
<dbReference type="SMART" id="SM00421">
    <property type="entry name" value="HTH_LUXR"/>
    <property type="match status" value="1"/>
</dbReference>
<dbReference type="InterPro" id="IPR053534">
    <property type="entry name" value="Tetrathionate_resp_reg"/>
</dbReference>
<dbReference type="Gene3D" id="3.40.50.2300">
    <property type="match status" value="1"/>
</dbReference>
<dbReference type="RefSeq" id="WP_062741269.1">
    <property type="nucleotide sequence ID" value="NZ_CP012871.1"/>
</dbReference>
<keyword evidence="3" id="KW-0804">Transcription</keyword>
<dbReference type="KEGG" id="kle:AO703_11435"/>
<dbReference type="Proteomes" id="UP000069162">
    <property type="component" value="Chromosome"/>
</dbReference>
<dbReference type="Gene3D" id="1.10.10.10">
    <property type="entry name" value="Winged helix-like DNA-binding domain superfamily/Winged helix DNA-binding domain"/>
    <property type="match status" value="1"/>
</dbReference>
<dbReference type="SUPFAM" id="SSF52172">
    <property type="entry name" value="CheY-like"/>
    <property type="match status" value="1"/>
</dbReference>
<dbReference type="OrthoDB" id="9802186at2"/>